<proteinExistence type="predicted"/>
<name>A0A2A6CSR2_PRIPA</name>
<dbReference type="EnsemblMetazoa" id="PPA44680.1">
    <property type="protein sequence ID" value="PPA44680.1"/>
    <property type="gene ID" value="WBGene00283049"/>
</dbReference>
<evidence type="ECO:0000313" key="2">
    <source>
        <dbReference type="Proteomes" id="UP000005239"/>
    </source>
</evidence>
<dbReference type="Proteomes" id="UP000005239">
    <property type="component" value="Unassembled WGS sequence"/>
</dbReference>
<sequence length="92" mass="10432">MEAWRHGFWPRVAKTSAAKSARAVAKWTQDGDKVDVKGISHLYRVTELWKTHACPPPQSLRVSGKWQQSRKTLRMFTGGGFVSSLYLLSFPL</sequence>
<protein>
    <submittedName>
        <fullName evidence="1">Uncharacterized protein</fullName>
    </submittedName>
</protein>
<reference evidence="1" key="2">
    <citation type="submission" date="2022-06" db="UniProtKB">
        <authorList>
            <consortium name="EnsemblMetazoa"/>
        </authorList>
    </citation>
    <scope>IDENTIFICATION</scope>
    <source>
        <strain evidence="1">PS312</strain>
    </source>
</reference>
<accession>A0A8R1V285</accession>
<reference evidence="2" key="1">
    <citation type="journal article" date="2008" name="Nat. Genet.">
        <title>The Pristionchus pacificus genome provides a unique perspective on nematode lifestyle and parasitism.</title>
        <authorList>
            <person name="Dieterich C."/>
            <person name="Clifton S.W."/>
            <person name="Schuster L.N."/>
            <person name="Chinwalla A."/>
            <person name="Delehaunty K."/>
            <person name="Dinkelacker I."/>
            <person name="Fulton L."/>
            <person name="Fulton R."/>
            <person name="Godfrey J."/>
            <person name="Minx P."/>
            <person name="Mitreva M."/>
            <person name="Roeseler W."/>
            <person name="Tian H."/>
            <person name="Witte H."/>
            <person name="Yang S.P."/>
            <person name="Wilson R.K."/>
            <person name="Sommer R.J."/>
        </authorList>
    </citation>
    <scope>NUCLEOTIDE SEQUENCE [LARGE SCALE GENOMIC DNA]</scope>
    <source>
        <strain evidence="2">PS312</strain>
    </source>
</reference>
<dbReference type="AlphaFoldDB" id="A0A2A6CSR2"/>
<gene>
    <name evidence="1" type="primary">WBGene00283049</name>
</gene>
<accession>A0A2A6CSR2</accession>
<keyword evidence="2" id="KW-1185">Reference proteome</keyword>
<evidence type="ECO:0000313" key="1">
    <source>
        <dbReference type="EnsemblMetazoa" id="PPA44680.1"/>
    </source>
</evidence>
<organism evidence="1 2">
    <name type="scientific">Pristionchus pacificus</name>
    <name type="common">Parasitic nematode worm</name>
    <dbReference type="NCBI Taxonomy" id="54126"/>
    <lineage>
        <taxon>Eukaryota</taxon>
        <taxon>Metazoa</taxon>
        <taxon>Ecdysozoa</taxon>
        <taxon>Nematoda</taxon>
        <taxon>Chromadorea</taxon>
        <taxon>Rhabditida</taxon>
        <taxon>Rhabditina</taxon>
        <taxon>Diplogasteromorpha</taxon>
        <taxon>Diplogasteroidea</taxon>
        <taxon>Neodiplogasteridae</taxon>
        <taxon>Pristionchus</taxon>
    </lineage>
</organism>